<comment type="caution">
    <text evidence="2">The sequence shown here is derived from an EMBL/GenBank/DDBJ whole genome shotgun (WGS) entry which is preliminary data.</text>
</comment>
<dbReference type="InterPro" id="IPR052895">
    <property type="entry name" value="HetReg/Transcr_Mod"/>
</dbReference>
<reference evidence="2" key="1">
    <citation type="journal article" date="2023" name="Mol. Phylogenet. Evol.">
        <title>Genome-scale phylogeny and comparative genomics of the fungal order Sordariales.</title>
        <authorList>
            <person name="Hensen N."/>
            <person name="Bonometti L."/>
            <person name="Westerberg I."/>
            <person name="Brannstrom I.O."/>
            <person name="Guillou S."/>
            <person name="Cros-Aarteil S."/>
            <person name="Calhoun S."/>
            <person name="Haridas S."/>
            <person name="Kuo A."/>
            <person name="Mondo S."/>
            <person name="Pangilinan J."/>
            <person name="Riley R."/>
            <person name="LaButti K."/>
            <person name="Andreopoulos B."/>
            <person name="Lipzen A."/>
            <person name="Chen C."/>
            <person name="Yan M."/>
            <person name="Daum C."/>
            <person name="Ng V."/>
            <person name="Clum A."/>
            <person name="Steindorff A."/>
            <person name="Ohm R.A."/>
            <person name="Martin F."/>
            <person name="Silar P."/>
            <person name="Natvig D.O."/>
            <person name="Lalanne C."/>
            <person name="Gautier V."/>
            <person name="Ament-Velasquez S.L."/>
            <person name="Kruys A."/>
            <person name="Hutchinson M.I."/>
            <person name="Powell A.J."/>
            <person name="Barry K."/>
            <person name="Miller A.N."/>
            <person name="Grigoriev I.V."/>
            <person name="Debuchy R."/>
            <person name="Gladieux P."/>
            <person name="Hiltunen Thoren M."/>
            <person name="Johannesson H."/>
        </authorList>
    </citation>
    <scope>NUCLEOTIDE SEQUENCE</scope>
    <source>
        <strain evidence="2">PSN324</strain>
    </source>
</reference>
<keyword evidence="3" id="KW-1185">Reference proteome</keyword>
<evidence type="ECO:0000313" key="2">
    <source>
        <dbReference type="EMBL" id="KAK4465876.1"/>
    </source>
</evidence>
<dbReference type="Pfam" id="PF06985">
    <property type="entry name" value="HET"/>
    <property type="match status" value="1"/>
</dbReference>
<protein>
    <submittedName>
        <fullName evidence="2">HET-domain-containing protein</fullName>
    </submittedName>
</protein>
<evidence type="ECO:0000259" key="1">
    <source>
        <dbReference type="Pfam" id="PF06985"/>
    </source>
</evidence>
<dbReference type="Pfam" id="PF26639">
    <property type="entry name" value="Het-6_barrel"/>
    <property type="match status" value="1"/>
</dbReference>
<dbReference type="AlphaFoldDB" id="A0AAV9I4K9"/>
<dbReference type="Proteomes" id="UP001321749">
    <property type="component" value="Unassembled WGS sequence"/>
</dbReference>
<evidence type="ECO:0000313" key="3">
    <source>
        <dbReference type="Proteomes" id="UP001321749"/>
    </source>
</evidence>
<name>A0AAV9I4K9_9PEZI</name>
<sequence length="615" mass="71137">MYTYYTLQEKGWIRILVIEPSADRHSLVRCSLLHRPIEDLEKEGYEALSYCWGTDKEAIRIIDIDGAIFRVRSPLHAALLRLRQATKPRTIWIDAICINQQDDAERNSQVAQMRDVYSRASQVVVWLGEGDRRLKFGMHILELWARPAQEIEDRICFTWRFDNGDNLKNQIYTNWTTLYQGFQRNKFSYYYRLECLLGLLKVEWWTRMWTVQELLLAKQAVVQLGEKTVAWQDFETIAKLWTVQAIHSEETLKDPVVARVWPIMMVPDNLRTLAVRRKGKVPISLSLMVHRTRFRACKDPKDKIFAVLGVVDEPTISKPNYLMSWQDVYTTAMRDILLEWKDLRAYGYFGLSNHRDESDDLPSWVPNFGRSYEFMTRSLCFVEPGSPSDLVSRESCRELYNAGGIGQRISEENEPMFEESGKVMRLKGTQVDVVSNVGEMAPLIGTLRKAIISWRALVPRLEEQYVGGRCQTKKEAFWRTVCLDCKIHSLHNDISIIDNPRDARRRLDSNDKMIPPATAQDEEEVLQALDRQVGLNEASQPGRVFFLTESGYMGLGPMNMKVGDAVAVLIGGETPFIIREGKARNRYRMLEQCYVHGIMDGEALPGREFEDIRIE</sequence>
<feature type="domain" description="Heterokaryon incompatibility" evidence="1">
    <location>
        <begin position="45"/>
        <end position="213"/>
    </location>
</feature>
<dbReference type="PANTHER" id="PTHR24148">
    <property type="entry name" value="ANKYRIN REPEAT DOMAIN-CONTAINING PROTEIN 39 HOMOLOG-RELATED"/>
    <property type="match status" value="1"/>
</dbReference>
<reference evidence="2" key="2">
    <citation type="submission" date="2023-06" db="EMBL/GenBank/DDBJ databases">
        <authorList>
            <consortium name="Lawrence Berkeley National Laboratory"/>
            <person name="Mondo S.J."/>
            <person name="Hensen N."/>
            <person name="Bonometti L."/>
            <person name="Westerberg I."/>
            <person name="Brannstrom I.O."/>
            <person name="Guillou S."/>
            <person name="Cros-Aarteil S."/>
            <person name="Calhoun S."/>
            <person name="Haridas S."/>
            <person name="Kuo A."/>
            <person name="Pangilinan J."/>
            <person name="Riley R."/>
            <person name="Labutti K."/>
            <person name="Andreopoulos B."/>
            <person name="Lipzen A."/>
            <person name="Chen C."/>
            <person name="Yanf M."/>
            <person name="Daum C."/>
            <person name="Ng V."/>
            <person name="Clum A."/>
            <person name="Steindorff A."/>
            <person name="Ohm R."/>
            <person name="Martin F."/>
            <person name="Silar P."/>
            <person name="Natvig D."/>
            <person name="Lalanne C."/>
            <person name="Gautier V."/>
            <person name="Ament-Velasquez S.L."/>
            <person name="Kruys A."/>
            <person name="Hutchinson M.I."/>
            <person name="Powell A.J."/>
            <person name="Barry K."/>
            <person name="Miller A.N."/>
            <person name="Grigoriev I.V."/>
            <person name="Debuchy R."/>
            <person name="Gladieux P."/>
            <person name="Thoren M.H."/>
            <person name="Johannesson H."/>
        </authorList>
    </citation>
    <scope>NUCLEOTIDE SEQUENCE</scope>
    <source>
        <strain evidence="2">PSN324</strain>
    </source>
</reference>
<dbReference type="InterPro" id="IPR010730">
    <property type="entry name" value="HET"/>
</dbReference>
<gene>
    <name evidence="2" type="ORF">QBC42DRAFT_167969</name>
</gene>
<dbReference type="PANTHER" id="PTHR24148:SF73">
    <property type="entry name" value="HET DOMAIN PROTEIN (AFU_ORTHOLOGUE AFUA_8G01020)"/>
    <property type="match status" value="1"/>
</dbReference>
<accession>A0AAV9I4K9</accession>
<proteinExistence type="predicted"/>
<organism evidence="2 3">
    <name type="scientific">Cladorrhinum samala</name>
    <dbReference type="NCBI Taxonomy" id="585594"/>
    <lineage>
        <taxon>Eukaryota</taxon>
        <taxon>Fungi</taxon>
        <taxon>Dikarya</taxon>
        <taxon>Ascomycota</taxon>
        <taxon>Pezizomycotina</taxon>
        <taxon>Sordariomycetes</taxon>
        <taxon>Sordariomycetidae</taxon>
        <taxon>Sordariales</taxon>
        <taxon>Podosporaceae</taxon>
        <taxon>Cladorrhinum</taxon>
    </lineage>
</organism>
<dbReference type="EMBL" id="MU864936">
    <property type="protein sequence ID" value="KAK4465876.1"/>
    <property type="molecule type" value="Genomic_DNA"/>
</dbReference>